<sequence>MALADPQTVTISAVTTPLPRTSTEGNESKYTSADGLIGLTVSHSYGKRGRSVIRIDHSKLAPDPFRPTENTKVGAAVYTVFDFPLAGYTDPELLAIWTGFNAQLTATSNAVVTKVLGGES</sequence>
<gene>
    <name evidence="1" type="ORF">H1Rhizo27760_000002</name>
</gene>
<accession>A0A514D9V9</accession>
<protein>
    <submittedName>
        <fullName evidence="1">Uncharacterized protein</fullName>
    </submittedName>
</protein>
<organism evidence="1">
    <name type="scientific">Leviviridae sp</name>
    <dbReference type="NCBI Taxonomy" id="2027243"/>
    <lineage>
        <taxon>Viruses</taxon>
        <taxon>Riboviria</taxon>
        <taxon>Orthornavirae</taxon>
        <taxon>Lenarviricota</taxon>
        <taxon>Leviviricetes</taxon>
        <taxon>Norzivirales</taxon>
        <taxon>Fiersviridae</taxon>
    </lineage>
</organism>
<name>A0A514D9V9_9VIRU</name>
<reference evidence="1" key="1">
    <citation type="submission" date="2019-05" db="EMBL/GenBank/DDBJ databases">
        <title>Metatranscriptomic reconstruction reveals RNA viruses with the potential to shape carbon cycling in soil.</title>
        <authorList>
            <person name="Starr E.P."/>
            <person name="Nuccio E."/>
            <person name="Pett-Ridge J."/>
            <person name="Banfield J.F."/>
            <person name="Firestone M.K."/>
        </authorList>
    </citation>
    <scope>NUCLEOTIDE SEQUENCE</scope>
    <source>
        <strain evidence="1">H1_Rhizo_27_scaffold_760</strain>
    </source>
</reference>
<evidence type="ECO:0000313" key="1">
    <source>
        <dbReference type="EMBL" id="QDH90386.1"/>
    </source>
</evidence>
<dbReference type="EMBL" id="MN035489">
    <property type="protein sequence ID" value="QDH90386.1"/>
    <property type="molecule type" value="Genomic_RNA"/>
</dbReference>
<proteinExistence type="predicted"/>